<dbReference type="WBParaSite" id="jg21688.2">
    <property type="protein sequence ID" value="jg21688.2"/>
    <property type="gene ID" value="jg21688"/>
</dbReference>
<sequence>MSSVHDSSTLSCAPNLLEEVIPTNSNHESKLLILAEKEGLADREELHNSPYKMTVYLLILELEKAAQNQQHSKQVDLSNTWTDHKHAFFGALLMNLVEQDNVPITLLKCIVHHFIGPLMPTVEHAFLKTIHRLQQKIDQPNLVLFPTQLSTTSNNFFEANSVIGDFVKKLRCNLNGLNRAVLNGQWLTYLSTHASVKQIKDISSQFNWNIEAMIQEIDELECAINEQNMVEDKKYKPSQKKLTKPVNEEYVKFNENIQKTLDLYEKQQNGNKH</sequence>
<name>A0A915DMX3_9BILA</name>
<organism evidence="1 2">
    <name type="scientific">Ditylenchus dipsaci</name>
    <dbReference type="NCBI Taxonomy" id="166011"/>
    <lineage>
        <taxon>Eukaryota</taxon>
        <taxon>Metazoa</taxon>
        <taxon>Ecdysozoa</taxon>
        <taxon>Nematoda</taxon>
        <taxon>Chromadorea</taxon>
        <taxon>Rhabditida</taxon>
        <taxon>Tylenchina</taxon>
        <taxon>Tylenchomorpha</taxon>
        <taxon>Sphaerularioidea</taxon>
        <taxon>Anguinidae</taxon>
        <taxon>Anguininae</taxon>
        <taxon>Ditylenchus</taxon>
    </lineage>
</organism>
<dbReference type="Proteomes" id="UP000887574">
    <property type="component" value="Unplaced"/>
</dbReference>
<accession>A0A915DMX3</accession>
<dbReference type="AlphaFoldDB" id="A0A915DMX3"/>
<keyword evidence="1" id="KW-1185">Reference proteome</keyword>
<evidence type="ECO:0000313" key="1">
    <source>
        <dbReference type="Proteomes" id="UP000887574"/>
    </source>
</evidence>
<reference evidence="2" key="1">
    <citation type="submission" date="2022-11" db="UniProtKB">
        <authorList>
            <consortium name="WormBaseParasite"/>
        </authorList>
    </citation>
    <scope>IDENTIFICATION</scope>
</reference>
<evidence type="ECO:0000313" key="2">
    <source>
        <dbReference type="WBParaSite" id="jg21688.2"/>
    </source>
</evidence>
<protein>
    <submittedName>
        <fullName evidence="2">Uncharacterized protein</fullName>
    </submittedName>
</protein>
<proteinExistence type="predicted"/>